<name>A0A071M5I5_9BURK</name>
<dbReference type="AlphaFoldDB" id="A0A071M5I5"/>
<organism evidence="1">
    <name type="scientific">Burkholderia cenocepacia</name>
    <dbReference type="NCBI Taxonomy" id="95486"/>
    <lineage>
        <taxon>Bacteria</taxon>
        <taxon>Pseudomonadati</taxon>
        <taxon>Pseudomonadota</taxon>
        <taxon>Betaproteobacteria</taxon>
        <taxon>Burkholderiales</taxon>
        <taxon>Burkholderiaceae</taxon>
        <taxon>Burkholderia</taxon>
        <taxon>Burkholderia cepacia complex</taxon>
    </lineage>
</organism>
<proteinExistence type="predicted"/>
<dbReference type="InterPro" id="IPR029058">
    <property type="entry name" value="AB_hydrolase_fold"/>
</dbReference>
<evidence type="ECO:0008006" key="2">
    <source>
        <dbReference type="Google" id="ProtNLM"/>
    </source>
</evidence>
<dbReference type="Gene3D" id="3.40.50.1820">
    <property type="entry name" value="alpha/beta hydrolase"/>
    <property type="match status" value="1"/>
</dbReference>
<dbReference type="EMBL" id="JJOA01000034">
    <property type="protein sequence ID" value="KEA55997.1"/>
    <property type="molecule type" value="Genomic_DNA"/>
</dbReference>
<comment type="caution">
    <text evidence="1">The sequence shown here is derived from an EMBL/GenBank/DDBJ whole genome shotgun (WGS) entry which is preliminary data.</text>
</comment>
<reference evidence="1" key="1">
    <citation type="submission" date="2014-04" db="EMBL/GenBank/DDBJ databases">
        <title>In planta biocontrol of soil-borne Fusarium wilt of banana through a plant endophytic bacterium, Burkholderia cenocepacia 869T2.</title>
        <authorList>
            <person name="Ho Y.-N."/>
            <person name="Chiang H.-M."/>
            <person name="Chao C.-P."/>
            <person name="Su C.-C."/>
            <person name="Hsu H.-F."/>
            <person name="Guo C.-T."/>
            <person name="Hsieh J.-L."/>
            <person name="Huang C.-C."/>
        </authorList>
    </citation>
    <scope>NUCLEOTIDE SEQUENCE [LARGE SCALE GENOMIC DNA]</scope>
    <source>
        <strain evidence="1">869T2</strain>
    </source>
</reference>
<sequence length="301" mass="34315">MPDTSQMLTTLAQGLSTPVRAPILHTPDEYGMAYEDITFPSLDGTPLEAWWIPRAGSNKLVIANHPMPMNRYGFPSHLPRWQFVPGNDIEVNYMREYQHLHEAGYNVLTYDARNHGQSGAANGNIFTWGLFESRDVAGSLKYVKSRPDTRGMKLGLLSRCMGANATFVAKTRYPELFADVQALVAVQPISMRAMVERNLEYMGLADQFEAIDREVQLITSFRIDQVSPLEYAKHWQAPAFLLQVRNDALTKPGDVQSIFDNIPVADKQLFWLEGSTRRWDGYNYFSEHPEQLIAWFDKHVK</sequence>
<gene>
    <name evidence="1" type="ORF">DT99_30145</name>
</gene>
<dbReference type="OrthoDB" id="5380819at2"/>
<accession>A0A071M5I5</accession>
<evidence type="ECO:0000313" key="1">
    <source>
        <dbReference type="EMBL" id="KEA55997.1"/>
    </source>
</evidence>
<protein>
    <recommendedName>
        <fullName evidence="2">Alpha/beta hydrolase</fullName>
    </recommendedName>
</protein>
<dbReference type="SUPFAM" id="SSF53474">
    <property type="entry name" value="alpha/beta-Hydrolases"/>
    <property type="match status" value="1"/>
</dbReference>